<protein>
    <submittedName>
        <fullName evidence="2">Uncharacterized protein</fullName>
    </submittedName>
</protein>
<feature type="compositionally biased region" description="Pro residues" evidence="1">
    <location>
        <begin position="575"/>
        <end position="586"/>
    </location>
</feature>
<feature type="compositionally biased region" description="Polar residues" evidence="1">
    <location>
        <begin position="552"/>
        <end position="562"/>
    </location>
</feature>
<feature type="region of interest" description="Disordered" evidence="1">
    <location>
        <begin position="260"/>
        <end position="331"/>
    </location>
</feature>
<feature type="compositionally biased region" description="Low complexity" evidence="1">
    <location>
        <begin position="320"/>
        <end position="331"/>
    </location>
</feature>
<feature type="region of interest" description="Disordered" evidence="1">
    <location>
        <begin position="642"/>
        <end position="669"/>
    </location>
</feature>
<dbReference type="AlphaFoldDB" id="A0A7S3AXE3"/>
<evidence type="ECO:0000256" key="1">
    <source>
        <dbReference type="SAM" id="MobiDB-lite"/>
    </source>
</evidence>
<feature type="compositionally biased region" description="Pro residues" evidence="1">
    <location>
        <begin position="693"/>
        <end position="714"/>
    </location>
</feature>
<feature type="compositionally biased region" description="Polar residues" evidence="1">
    <location>
        <begin position="745"/>
        <end position="760"/>
    </location>
</feature>
<sequence length="768" mass="79362">MTSDESAAFDVGSTAEMAAMMGFEIPPPHTSLRLVPTTEQTVRVELTMQPDLGIDLVPDSLASLLSASAAASSASVAPGSEEDYSVEMFTANGQGDAAELAKLLATCLSEATTETLAAVDSEPSRSGPHLALGQGQDGDGPLDLEEVDKSEVPADLTSLLGTLRDQLRSTDYLESHPPDPSILSAEPADDWEEEADAIDAAHVAGVSPELAGLLGTLHNQLRAGGLASELDKPAIDYSNKVVYDIGFLKQFAHHNSELPEGLKRWEADPTPETEKPKRERKPSSTDVRGSPNAMQVVAPKVPSVPADGPAVAPKLPPAKAPSAAPPRAKASSAESSCQNWRQASAATWAKVVSPPLPPAAAPVAVPAAALLSSPAPVATQAAASLPHFTVPGSSAAASVHATRASNSAPLGLLAPLRTLPPAPVPAVVPVGAVPSNPTRPSSHAPVTAHYSPAPALPVPTPLAAAPLHPVQQPPVSHSPSAASQHLMSLLGVMGSAPPAATPPLQTSVPAPSRMDVPSTSRQAALGGQPRAPLSAHSPVQPHPPPPRPVSSLGTPSAASQHLQALLGVGGVNQTPAPPVNMPPPPGQLLQPQPAQRLQSQQPYKQPPPPQLQPPPQQLQQSLSQSTQHLQALLGITPQHPAQHNVPAQRQFVPSPPQPQPQPQFQCTSPSTQHLQALLGISGQRLAEQYASQPSPPPRQLQPFFPEQPPHPPRGPNASHSAGSTPATQHLQALLGISTFVGGGATPQSLAQSDPWAQQPKSRGGFWDP</sequence>
<proteinExistence type="predicted"/>
<organism evidence="2">
    <name type="scientific">Haptolina ericina</name>
    <dbReference type="NCBI Taxonomy" id="156174"/>
    <lineage>
        <taxon>Eukaryota</taxon>
        <taxon>Haptista</taxon>
        <taxon>Haptophyta</taxon>
        <taxon>Prymnesiophyceae</taxon>
        <taxon>Prymnesiales</taxon>
        <taxon>Prymnesiaceae</taxon>
        <taxon>Haptolina</taxon>
    </lineage>
</organism>
<feature type="compositionally biased region" description="Polar residues" evidence="1">
    <location>
        <begin position="717"/>
        <end position="730"/>
    </location>
</feature>
<feature type="compositionally biased region" description="Basic and acidic residues" evidence="1">
    <location>
        <begin position="260"/>
        <end position="283"/>
    </location>
</feature>
<reference evidence="2" key="1">
    <citation type="submission" date="2021-01" db="EMBL/GenBank/DDBJ databases">
        <authorList>
            <person name="Corre E."/>
            <person name="Pelletier E."/>
            <person name="Niang G."/>
            <person name="Scheremetjew M."/>
            <person name="Finn R."/>
            <person name="Kale V."/>
            <person name="Holt S."/>
            <person name="Cochrane G."/>
            <person name="Meng A."/>
            <person name="Brown T."/>
            <person name="Cohen L."/>
        </authorList>
    </citation>
    <scope>NUCLEOTIDE SEQUENCE</scope>
    <source>
        <strain evidence="2">CCMP281</strain>
    </source>
</reference>
<feature type="compositionally biased region" description="Low complexity" evidence="1">
    <location>
        <begin position="587"/>
        <end position="603"/>
    </location>
</feature>
<feature type="compositionally biased region" description="Low complexity" evidence="1">
    <location>
        <begin position="617"/>
        <end position="626"/>
    </location>
</feature>
<feature type="region of interest" description="Disordered" evidence="1">
    <location>
        <begin position="463"/>
        <end position="482"/>
    </location>
</feature>
<accession>A0A7S3AXE3</accession>
<feature type="region of interest" description="Disordered" evidence="1">
    <location>
        <begin position="118"/>
        <end position="141"/>
    </location>
</feature>
<feature type="compositionally biased region" description="Pro residues" evidence="1">
    <location>
        <begin position="604"/>
        <end position="616"/>
    </location>
</feature>
<feature type="region of interest" description="Disordered" evidence="1">
    <location>
        <begin position="493"/>
        <end position="626"/>
    </location>
</feature>
<feature type="region of interest" description="Disordered" evidence="1">
    <location>
        <begin position="683"/>
        <end position="768"/>
    </location>
</feature>
<evidence type="ECO:0000313" key="2">
    <source>
        <dbReference type="EMBL" id="CAE0116331.1"/>
    </source>
</evidence>
<name>A0A7S3AXE3_9EUKA</name>
<dbReference type="EMBL" id="HBHX01030551">
    <property type="protein sequence ID" value="CAE0116331.1"/>
    <property type="molecule type" value="Transcribed_RNA"/>
</dbReference>
<gene>
    <name evidence="2" type="ORF">HERI1096_LOCUS17016</name>
</gene>